<dbReference type="InterPro" id="IPR017880">
    <property type="entry name" value="KilA_N"/>
</dbReference>
<comment type="caution">
    <text evidence="2">The sequence shown here is derived from an EMBL/GenBank/DDBJ whole genome shotgun (WGS) entry which is preliminary data.</text>
</comment>
<dbReference type="SMART" id="SM01252">
    <property type="entry name" value="KilA-N"/>
    <property type="match status" value="1"/>
</dbReference>
<dbReference type="RefSeq" id="WP_349093809.1">
    <property type="nucleotide sequence ID" value="NZ_JBBMFL010000003.1"/>
</dbReference>
<dbReference type="InterPro" id="IPR018004">
    <property type="entry name" value="KilA/APSES_HTH"/>
</dbReference>
<reference evidence="2 3" key="1">
    <citation type="submission" date="2024-03" db="EMBL/GenBank/DDBJ databases">
        <title>Human intestinal bacterial collection.</title>
        <authorList>
            <person name="Pauvert C."/>
            <person name="Hitch T.C.A."/>
            <person name="Clavel T."/>
        </authorList>
    </citation>
    <scope>NUCLEOTIDE SEQUENCE [LARGE SCALE GENOMIC DNA]</scope>
    <source>
        <strain evidence="2 3">CLA-KB-H122</strain>
    </source>
</reference>
<evidence type="ECO:0000259" key="1">
    <source>
        <dbReference type="PROSITE" id="PS51301"/>
    </source>
</evidence>
<keyword evidence="3" id="KW-1185">Reference proteome</keyword>
<dbReference type="SUPFAM" id="SSF54616">
    <property type="entry name" value="DNA-binding domain of Mlu1-box binding protein MBP1"/>
    <property type="match status" value="1"/>
</dbReference>
<dbReference type="Proteomes" id="UP001460202">
    <property type="component" value="Unassembled WGS sequence"/>
</dbReference>
<sequence>MDKPANIPDDFFNATKICKIFKKEFKTYYVRTESKKLFQEIRDKFHVKNKEIIRQIGTNVWVHPIIAINMAQWASPKIAVEIAQQKTDPITILKKVAEAAEPKQEPLQMSEFDMRLKKALEFNPRK</sequence>
<name>A0ABV1GUF4_9BACT</name>
<feature type="domain" description="KilA-N" evidence="1">
    <location>
        <begin position="1"/>
        <end position="89"/>
    </location>
</feature>
<proteinExistence type="predicted"/>
<evidence type="ECO:0000313" key="2">
    <source>
        <dbReference type="EMBL" id="MEQ2544026.1"/>
    </source>
</evidence>
<dbReference type="PROSITE" id="PS51301">
    <property type="entry name" value="KILA_N"/>
    <property type="match status" value="1"/>
</dbReference>
<organism evidence="2 3">
    <name type="scientific">Alistipes intestinihominis</name>
    <dbReference type="NCBI Taxonomy" id="3133172"/>
    <lineage>
        <taxon>Bacteria</taxon>
        <taxon>Pseudomonadati</taxon>
        <taxon>Bacteroidota</taxon>
        <taxon>Bacteroidia</taxon>
        <taxon>Bacteroidales</taxon>
        <taxon>Rikenellaceae</taxon>
        <taxon>Alistipes</taxon>
    </lineage>
</organism>
<dbReference type="InterPro" id="IPR036887">
    <property type="entry name" value="HTH_APSES_sf"/>
</dbReference>
<dbReference type="Pfam" id="PF04383">
    <property type="entry name" value="KilA-N"/>
    <property type="match status" value="1"/>
</dbReference>
<evidence type="ECO:0000313" key="3">
    <source>
        <dbReference type="Proteomes" id="UP001460202"/>
    </source>
</evidence>
<gene>
    <name evidence="2" type="ORF">WMO46_03550</name>
</gene>
<protein>
    <submittedName>
        <fullName evidence="2">KilA-N domain-containing protein</fullName>
    </submittedName>
</protein>
<dbReference type="EMBL" id="JBBMFL010000003">
    <property type="protein sequence ID" value="MEQ2544026.1"/>
    <property type="molecule type" value="Genomic_DNA"/>
</dbReference>
<accession>A0ABV1GUF4</accession>